<evidence type="ECO:0000313" key="2">
    <source>
        <dbReference type="EMBL" id="PLW25984.1"/>
    </source>
</evidence>
<accession>A0A2N5TKI8</accession>
<dbReference type="AlphaFoldDB" id="A0A2N5TKI8"/>
<keyword evidence="3" id="KW-1185">Reference proteome</keyword>
<evidence type="ECO:0000256" key="1">
    <source>
        <dbReference type="SAM" id="MobiDB-lite"/>
    </source>
</evidence>
<name>A0A2N5TKI8_9BASI</name>
<organism evidence="2 3">
    <name type="scientific">Puccinia coronata f. sp. avenae</name>
    <dbReference type="NCBI Taxonomy" id="200324"/>
    <lineage>
        <taxon>Eukaryota</taxon>
        <taxon>Fungi</taxon>
        <taxon>Dikarya</taxon>
        <taxon>Basidiomycota</taxon>
        <taxon>Pucciniomycotina</taxon>
        <taxon>Pucciniomycetes</taxon>
        <taxon>Pucciniales</taxon>
        <taxon>Pucciniaceae</taxon>
        <taxon>Puccinia</taxon>
    </lineage>
</organism>
<dbReference type="EMBL" id="PGCJ01000572">
    <property type="protein sequence ID" value="PLW25984.1"/>
    <property type="molecule type" value="Genomic_DNA"/>
</dbReference>
<reference evidence="2 3" key="1">
    <citation type="submission" date="2017-11" db="EMBL/GenBank/DDBJ databases">
        <title>De novo assembly and phasing of dikaryotic genomes from two isolates of Puccinia coronata f. sp. avenae, the causal agent of oat crown rust.</title>
        <authorList>
            <person name="Miller M.E."/>
            <person name="Zhang Y."/>
            <person name="Omidvar V."/>
            <person name="Sperschneider J."/>
            <person name="Schwessinger B."/>
            <person name="Raley C."/>
            <person name="Palmer J.M."/>
            <person name="Garnica D."/>
            <person name="Upadhyaya N."/>
            <person name="Rathjen J."/>
            <person name="Taylor J.M."/>
            <person name="Park R.F."/>
            <person name="Dodds P.N."/>
            <person name="Hirsch C.D."/>
            <person name="Kianian S.F."/>
            <person name="Figueroa M."/>
        </authorList>
    </citation>
    <scope>NUCLEOTIDE SEQUENCE [LARGE SCALE GENOMIC DNA]</scope>
    <source>
        <strain evidence="2">12NC29</strain>
    </source>
</reference>
<comment type="caution">
    <text evidence="2">The sequence shown here is derived from an EMBL/GenBank/DDBJ whole genome shotgun (WGS) entry which is preliminary data.</text>
</comment>
<feature type="compositionally biased region" description="Low complexity" evidence="1">
    <location>
        <begin position="435"/>
        <end position="446"/>
    </location>
</feature>
<proteinExistence type="predicted"/>
<feature type="region of interest" description="Disordered" evidence="1">
    <location>
        <begin position="511"/>
        <end position="538"/>
    </location>
</feature>
<feature type="compositionally biased region" description="Polar residues" evidence="1">
    <location>
        <begin position="126"/>
        <end position="135"/>
    </location>
</feature>
<feature type="region of interest" description="Disordered" evidence="1">
    <location>
        <begin position="99"/>
        <end position="148"/>
    </location>
</feature>
<sequence length="567" mass="62488">MKPHNGLQPKSCMQVHTEALMGYSDQQERPTQITTSSPSTYNYHSGAYGIAGNLPPLNYNLDVYPLPPDPGYEPLVNRFLDEDHPPYGRAAPIDPLILRSSLPNKPMDESHPGLLPNPEISHPHTRQSSRFQPYPSTSPPQLPETTPSLTSKVLARTRKPNRTPEQIQAAEAALALKQQEHAHKVATKAADTRIKAAQKAACDVVKAKDKAAAACRLKWTLNASCELLKFIRIVKEKHDQREARGFGFLAFGKFFDTYTEQREEFPLLDGIDNDALLRQYHAILGTYKQVKDQIDQLGSGGLLDALVRFAMPHELYNLMLDMTACNAAANAAGQDEMEDTYDNLLAPLLTVRTGSDEDSDCKDNIGADVPPVSPPPATPHRRQQQTTADLTDAEHALDEDTPPPSQDVDADFTYPSPIGDKDNSEAILPPPPASTTPLLTRTTTEPGARTPIESAAATNAKQGKSWPSAVGGNLPRRCGKTKEAPKKNDQTGDSMLLFMQTSQQQAKQWLLDKRKRSDDLRAEEQRDSDARAKAKDQARLDQLAQAKLDRQDFLDQACRDTEALKAA</sequence>
<evidence type="ECO:0000313" key="3">
    <source>
        <dbReference type="Proteomes" id="UP000235388"/>
    </source>
</evidence>
<feature type="region of interest" description="Disordered" evidence="1">
    <location>
        <begin position="355"/>
        <end position="494"/>
    </location>
</feature>
<feature type="compositionally biased region" description="Basic and acidic residues" evidence="1">
    <location>
        <begin position="480"/>
        <end position="490"/>
    </location>
</feature>
<dbReference type="Proteomes" id="UP000235388">
    <property type="component" value="Unassembled WGS sequence"/>
</dbReference>
<protein>
    <submittedName>
        <fullName evidence="2">Uncharacterized protein</fullName>
    </submittedName>
</protein>
<gene>
    <name evidence="2" type="ORF">PCANC_25868</name>
</gene>
<dbReference type="STRING" id="200324.A0A2N5TKI8"/>